<evidence type="ECO:0000313" key="1">
    <source>
        <dbReference type="EMBL" id="DAF51063.1"/>
    </source>
</evidence>
<accession>A0A8S5SK54</accession>
<dbReference type="EMBL" id="BK032608">
    <property type="protein sequence ID" value="DAF51063.1"/>
    <property type="molecule type" value="Genomic_DNA"/>
</dbReference>
<organism evidence="1">
    <name type="scientific">Siphoviridae sp. ctFIm6</name>
    <dbReference type="NCBI Taxonomy" id="2827818"/>
    <lineage>
        <taxon>Viruses</taxon>
        <taxon>Duplodnaviria</taxon>
        <taxon>Heunggongvirae</taxon>
        <taxon>Uroviricota</taxon>
        <taxon>Caudoviricetes</taxon>
    </lineage>
</organism>
<name>A0A8S5SK54_9CAUD</name>
<protein>
    <submittedName>
        <fullName evidence="1">Uncharacterized protein</fullName>
    </submittedName>
</protein>
<proteinExistence type="predicted"/>
<sequence length="30" mass="3419">MTVLYLSNGVAQLILPQEQSSVCKKRIRKD</sequence>
<reference evidence="1" key="1">
    <citation type="journal article" date="2021" name="Proc. Natl. Acad. Sci. U.S.A.">
        <title>A Catalog of Tens of Thousands of Viruses from Human Metagenomes Reveals Hidden Associations with Chronic Diseases.</title>
        <authorList>
            <person name="Tisza M.J."/>
            <person name="Buck C.B."/>
        </authorList>
    </citation>
    <scope>NUCLEOTIDE SEQUENCE</scope>
    <source>
        <strain evidence="1">CtFIm6</strain>
    </source>
</reference>